<evidence type="ECO:0000259" key="3">
    <source>
        <dbReference type="Pfam" id="PF17863"/>
    </source>
</evidence>
<evidence type="ECO:0000313" key="5">
    <source>
        <dbReference type="Proteomes" id="UP001597233"/>
    </source>
</evidence>
<dbReference type="Gene3D" id="1.10.8.80">
    <property type="entry name" value="Magnesium chelatase subunit I, C-Terminal domain"/>
    <property type="match status" value="1"/>
</dbReference>
<keyword evidence="5" id="KW-1185">Reference proteome</keyword>
<dbReference type="InterPro" id="IPR041628">
    <property type="entry name" value="ChlI/MoxR_AAA_lid"/>
</dbReference>
<feature type="compositionally biased region" description="Low complexity" evidence="1">
    <location>
        <begin position="220"/>
        <end position="230"/>
    </location>
</feature>
<comment type="caution">
    <text evidence="4">The sequence shown here is derived from an EMBL/GenBank/DDBJ whole genome shotgun (WGS) entry which is preliminary data.</text>
</comment>
<dbReference type="PANTHER" id="PTHR42759">
    <property type="entry name" value="MOXR FAMILY PROTEIN"/>
    <property type="match status" value="1"/>
</dbReference>
<feature type="domain" description="ChlI/MoxR AAA lid" evidence="3">
    <location>
        <begin position="293"/>
        <end position="353"/>
    </location>
</feature>
<dbReference type="InterPro" id="IPR011703">
    <property type="entry name" value="ATPase_AAA-3"/>
</dbReference>
<feature type="domain" description="ATPase AAA-3" evidence="2">
    <location>
        <begin position="40"/>
        <end position="170"/>
    </location>
</feature>
<reference evidence="5" key="1">
    <citation type="journal article" date="2019" name="Int. J. Syst. Evol. Microbiol.">
        <title>The Global Catalogue of Microorganisms (GCM) 10K type strain sequencing project: providing services to taxonomists for standard genome sequencing and annotation.</title>
        <authorList>
            <consortium name="The Broad Institute Genomics Platform"/>
            <consortium name="The Broad Institute Genome Sequencing Center for Infectious Disease"/>
            <person name="Wu L."/>
            <person name="Ma J."/>
        </authorList>
    </citation>
    <scope>NUCLEOTIDE SEQUENCE [LARGE SCALE GENOMIC DNA]</scope>
    <source>
        <strain evidence="5">CCUG 54950</strain>
    </source>
</reference>
<dbReference type="RefSeq" id="WP_347323524.1">
    <property type="nucleotide sequence ID" value="NZ_JBCGUH010000001.1"/>
</dbReference>
<evidence type="ECO:0000313" key="4">
    <source>
        <dbReference type="EMBL" id="MFD1886129.1"/>
    </source>
</evidence>
<evidence type="ECO:0000259" key="2">
    <source>
        <dbReference type="Pfam" id="PF07726"/>
    </source>
</evidence>
<accession>A0ABW4RKD8</accession>
<dbReference type="Pfam" id="PF17863">
    <property type="entry name" value="AAA_lid_2"/>
    <property type="match status" value="1"/>
</dbReference>
<dbReference type="PIRSF" id="PIRSF002849">
    <property type="entry name" value="AAA_ATPase_chaperone_MoxR_prd"/>
    <property type="match status" value="1"/>
</dbReference>
<feature type="compositionally biased region" description="Polar residues" evidence="1">
    <location>
        <begin position="247"/>
        <end position="262"/>
    </location>
</feature>
<dbReference type="InterPro" id="IPR027417">
    <property type="entry name" value="P-loop_NTPase"/>
</dbReference>
<feature type="region of interest" description="Disordered" evidence="1">
    <location>
        <begin position="207"/>
        <end position="263"/>
    </location>
</feature>
<name>A0ABW4RKD8_9BACL</name>
<dbReference type="Gene3D" id="3.40.50.300">
    <property type="entry name" value="P-loop containing nucleotide triphosphate hydrolases"/>
    <property type="match status" value="1"/>
</dbReference>
<evidence type="ECO:0000256" key="1">
    <source>
        <dbReference type="SAM" id="MobiDB-lite"/>
    </source>
</evidence>
<dbReference type="SUPFAM" id="SSF52540">
    <property type="entry name" value="P-loop containing nucleoside triphosphate hydrolases"/>
    <property type="match status" value="1"/>
</dbReference>
<dbReference type="Proteomes" id="UP001597233">
    <property type="component" value="Unassembled WGS sequence"/>
</dbReference>
<proteinExistence type="predicted"/>
<protein>
    <submittedName>
        <fullName evidence="4">MoxR family ATPase</fullName>
    </submittedName>
</protein>
<dbReference type="InterPro" id="IPR050764">
    <property type="entry name" value="CbbQ/NirQ/NorQ/GpvN"/>
</dbReference>
<dbReference type="PANTHER" id="PTHR42759:SF5">
    <property type="entry name" value="METHANOL DEHYDROGENASE REGULATOR"/>
    <property type="match status" value="1"/>
</dbReference>
<gene>
    <name evidence="4" type="ORF">ACFSC9_11390</name>
</gene>
<organism evidence="4 5">
    <name type="scientific">Paenibacillus wenxiniae</name>
    <dbReference type="NCBI Taxonomy" id="1636843"/>
    <lineage>
        <taxon>Bacteria</taxon>
        <taxon>Bacillati</taxon>
        <taxon>Bacillota</taxon>
        <taxon>Bacilli</taxon>
        <taxon>Bacillales</taxon>
        <taxon>Paenibacillaceae</taxon>
        <taxon>Paenibacillus</taxon>
    </lineage>
</organism>
<dbReference type="EMBL" id="JBHUEH010000014">
    <property type="protein sequence ID" value="MFD1886129.1"/>
    <property type="molecule type" value="Genomic_DNA"/>
</dbReference>
<dbReference type="CDD" id="cd00009">
    <property type="entry name" value="AAA"/>
    <property type="match status" value="1"/>
</dbReference>
<sequence length="382" mass="42304">MNINHVQQLAERLEQGIGQRIVGKTREVRMLLTALLASGHVLMEDVPGTGKTLLARTLAQSVQCRFQRIQFTPDLLPSDLTGGYFYNQKESEFIFRAGPLFAHIVLADEINRATPRTQSSLLECMEERQISIDGESHRLEDPFMVIATQNPVDNQGTFPLPEAQMDRFMLKLSLGYPTRDEGVEVLRRTLGGGLERSESDRLVNRLDTDRSSESNIHASTKSTDTVHTTTGAAVSSSERTSDHFTNTDRTISHSTSVSSAPVTRQEIMEARRLCREVRVHDDLLHYVVRIAEATRQHQDTALGASPRATQALLRAAQAYAAIHGRDYVLPDDVQALAVPILAHRIVFRSRQRGGSEAGRELLEAVLAAEPVPAEPNIVSGAR</sequence>
<dbReference type="Pfam" id="PF07726">
    <property type="entry name" value="AAA_3"/>
    <property type="match status" value="1"/>
</dbReference>